<accession>A0A7I8WP34</accession>
<feature type="transmembrane region" description="Helical" evidence="5">
    <location>
        <begin position="180"/>
        <end position="205"/>
    </location>
</feature>
<feature type="transmembrane region" description="Helical" evidence="5">
    <location>
        <begin position="280"/>
        <end position="297"/>
    </location>
</feature>
<feature type="transmembrane region" description="Helical" evidence="5">
    <location>
        <begin position="20"/>
        <end position="41"/>
    </location>
</feature>
<keyword evidence="7" id="KW-1185">Reference proteome</keyword>
<evidence type="ECO:0000256" key="1">
    <source>
        <dbReference type="ARBA" id="ARBA00004141"/>
    </source>
</evidence>
<sequence length="342" mass="39216">MPQRLLKGMYEDLASEVVSVVRQILVYTFVSTSILSAYFLWKVYRSQRVHKNLKLVLCVSALSFVLLSASKQLAELLIEETREVENRLIINCICISLSTINTICLASASLCMNMLTVEQYFATIWVDDYENRSMRVGVVLVGIVFLQTVPLGIFLEWYFFHDWYSMLETKESCLLLHHEPRLSFVCFITGCFSGSACAMYMYGLYRRSVSMFNDRAEMKTLSSRYQQFENSTWAHSICVSFVMYFLLVAAGLSVWIWYFIVDPEQSEVRTLGLAVAEVGFIQADAFSLLHVLGIMFSNKFIRSAVIKDLQAIGILSNSVGPGVKRHENEAEEYFNQFEQAWK</sequence>
<evidence type="ECO:0000313" key="7">
    <source>
        <dbReference type="Proteomes" id="UP000659654"/>
    </source>
</evidence>
<gene>
    <name evidence="6" type="ORF">BXYJ_LOCUS3369</name>
</gene>
<feature type="transmembrane region" description="Helical" evidence="5">
    <location>
        <begin position="136"/>
        <end position="160"/>
    </location>
</feature>
<feature type="transmembrane region" description="Helical" evidence="5">
    <location>
        <begin position="53"/>
        <end position="73"/>
    </location>
</feature>
<keyword evidence="2 5" id="KW-0812">Transmembrane</keyword>
<evidence type="ECO:0000256" key="2">
    <source>
        <dbReference type="ARBA" id="ARBA00022692"/>
    </source>
</evidence>
<evidence type="ECO:0000256" key="3">
    <source>
        <dbReference type="ARBA" id="ARBA00022989"/>
    </source>
</evidence>
<dbReference type="GO" id="GO:0016020">
    <property type="term" value="C:membrane"/>
    <property type="evidence" value="ECO:0007669"/>
    <property type="project" value="UniProtKB-SubCell"/>
</dbReference>
<dbReference type="PANTHER" id="PTHR23128">
    <property type="entry name" value="SERPENTINE RECEPTOR, CLASS E (EPSILON)-RELATED"/>
    <property type="match status" value="1"/>
</dbReference>
<keyword evidence="3 5" id="KW-1133">Transmembrane helix</keyword>
<dbReference type="Pfam" id="PF10292">
    <property type="entry name" value="7TM_GPCR_Srab"/>
    <property type="match status" value="1"/>
</dbReference>
<dbReference type="PANTHER" id="PTHR23128:SF132">
    <property type="entry name" value="SERPENTINE RECEPTOR, CLASS E (EPSILON)-RELATED"/>
    <property type="match status" value="1"/>
</dbReference>
<feature type="transmembrane region" description="Helical" evidence="5">
    <location>
        <begin position="233"/>
        <end position="260"/>
    </location>
</feature>
<dbReference type="AlphaFoldDB" id="A0A7I8WP34"/>
<evidence type="ECO:0000313" key="6">
    <source>
        <dbReference type="EMBL" id="CAD5214116.1"/>
    </source>
</evidence>
<dbReference type="Proteomes" id="UP000659654">
    <property type="component" value="Unassembled WGS sequence"/>
</dbReference>
<reference evidence="6" key="1">
    <citation type="submission" date="2020-09" db="EMBL/GenBank/DDBJ databases">
        <authorList>
            <person name="Kikuchi T."/>
        </authorList>
    </citation>
    <scope>NUCLEOTIDE SEQUENCE</scope>
    <source>
        <strain evidence="6">Ka4C1</strain>
    </source>
</reference>
<comment type="caution">
    <text evidence="6">The sequence shown here is derived from an EMBL/GenBank/DDBJ whole genome shotgun (WGS) entry which is preliminary data.</text>
</comment>
<evidence type="ECO:0000256" key="4">
    <source>
        <dbReference type="ARBA" id="ARBA00023136"/>
    </source>
</evidence>
<dbReference type="InterPro" id="IPR019408">
    <property type="entry name" value="7TM_GPCR_serpentine_rcpt_Srab"/>
</dbReference>
<dbReference type="EMBL" id="CAJFDI010000002">
    <property type="protein sequence ID" value="CAD5214116.1"/>
    <property type="molecule type" value="Genomic_DNA"/>
</dbReference>
<organism evidence="6 7">
    <name type="scientific">Bursaphelenchus xylophilus</name>
    <name type="common">Pinewood nematode worm</name>
    <name type="synonym">Aphelenchoides xylophilus</name>
    <dbReference type="NCBI Taxonomy" id="6326"/>
    <lineage>
        <taxon>Eukaryota</taxon>
        <taxon>Metazoa</taxon>
        <taxon>Ecdysozoa</taxon>
        <taxon>Nematoda</taxon>
        <taxon>Chromadorea</taxon>
        <taxon>Rhabditida</taxon>
        <taxon>Tylenchina</taxon>
        <taxon>Tylenchomorpha</taxon>
        <taxon>Aphelenchoidea</taxon>
        <taxon>Aphelenchoididae</taxon>
        <taxon>Bursaphelenchus</taxon>
    </lineage>
</organism>
<dbReference type="OrthoDB" id="5888952at2759"/>
<dbReference type="EMBL" id="CAJFCV020000002">
    <property type="protein sequence ID" value="CAG9094166.1"/>
    <property type="molecule type" value="Genomic_DNA"/>
</dbReference>
<feature type="transmembrane region" description="Helical" evidence="5">
    <location>
        <begin position="88"/>
        <end position="115"/>
    </location>
</feature>
<dbReference type="Proteomes" id="UP000582659">
    <property type="component" value="Unassembled WGS sequence"/>
</dbReference>
<comment type="subcellular location">
    <subcellularLocation>
        <location evidence="1">Membrane</location>
        <topology evidence="1">Multi-pass membrane protein</topology>
    </subcellularLocation>
</comment>
<protein>
    <submittedName>
        <fullName evidence="6">(pine wood nematode) hypothetical protein</fullName>
    </submittedName>
</protein>
<proteinExistence type="predicted"/>
<name>A0A7I8WP34_BURXY</name>
<keyword evidence="4 5" id="KW-0472">Membrane</keyword>
<evidence type="ECO:0000256" key="5">
    <source>
        <dbReference type="SAM" id="Phobius"/>
    </source>
</evidence>